<evidence type="ECO:0000313" key="2">
    <source>
        <dbReference type="Proteomes" id="UP000237846"/>
    </source>
</evidence>
<dbReference type="GO" id="GO:0005886">
    <property type="term" value="C:plasma membrane"/>
    <property type="evidence" value="ECO:0007669"/>
    <property type="project" value="UniProtKB-SubCell"/>
</dbReference>
<sequence length="73" mass="8428">MRRRVRAFVRCLSAVLHLVDLHLLALDRIAAAYLGYRPLSCVLADWLGEVGRAYRSRASHPRPPVRFTRRDDV</sequence>
<accession>A0A2T0Q9D8</accession>
<evidence type="ECO:0000313" key="1">
    <source>
        <dbReference type="EMBL" id="PRY00420.1"/>
    </source>
</evidence>
<dbReference type="Proteomes" id="UP000237846">
    <property type="component" value="Unassembled WGS sequence"/>
</dbReference>
<comment type="caution">
    <text evidence="1">The sequence shown here is derived from an EMBL/GenBank/DDBJ whole genome shotgun (WGS) entry which is preliminary data.</text>
</comment>
<dbReference type="PROSITE" id="PS00310">
    <property type="entry name" value="LAMP_1"/>
    <property type="match status" value="1"/>
</dbReference>
<gene>
    <name evidence="1" type="ORF">CLV72_10249</name>
</gene>
<protein>
    <submittedName>
        <fullName evidence="1">Uncharacterized protein</fullName>
    </submittedName>
</protein>
<organism evidence="1 2">
    <name type="scientific">Allonocardiopsis opalescens</name>
    <dbReference type="NCBI Taxonomy" id="1144618"/>
    <lineage>
        <taxon>Bacteria</taxon>
        <taxon>Bacillati</taxon>
        <taxon>Actinomycetota</taxon>
        <taxon>Actinomycetes</taxon>
        <taxon>Streptosporangiales</taxon>
        <taxon>Allonocardiopsis</taxon>
    </lineage>
</organism>
<dbReference type="RefSeq" id="WP_106241708.1">
    <property type="nucleotide sequence ID" value="NZ_PVZC01000002.1"/>
</dbReference>
<keyword evidence="2" id="KW-1185">Reference proteome</keyword>
<dbReference type="InterPro" id="IPR018134">
    <property type="entry name" value="LAMP_CS"/>
</dbReference>
<proteinExistence type="predicted"/>
<reference evidence="1 2" key="1">
    <citation type="submission" date="2018-03" db="EMBL/GenBank/DDBJ databases">
        <title>Genomic Encyclopedia of Archaeal and Bacterial Type Strains, Phase II (KMG-II): from individual species to whole genera.</title>
        <authorList>
            <person name="Goeker M."/>
        </authorList>
    </citation>
    <scope>NUCLEOTIDE SEQUENCE [LARGE SCALE GENOMIC DNA]</scope>
    <source>
        <strain evidence="1 2">DSM 45601</strain>
    </source>
</reference>
<dbReference type="EMBL" id="PVZC01000002">
    <property type="protein sequence ID" value="PRY00420.1"/>
    <property type="molecule type" value="Genomic_DNA"/>
</dbReference>
<dbReference type="AlphaFoldDB" id="A0A2T0Q9D8"/>
<name>A0A2T0Q9D8_9ACTN</name>